<proteinExistence type="predicted"/>
<gene>
    <name evidence="1" type="ORF">DFR42_103526</name>
</gene>
<protein>
    <submittedName>
        <fullName evidence="1">Uncharacterized protein</fullName>
    </submittedName>
</protein>
<name>A0A318JC17_9BURK</name>
<dbReference type="Proteomes" id="UP000247792">
    <property type="component" value="Unassembled WGS sequence"/>
</dbReference>
<keyword evidence="2" id="KW-1185">Reference proteome</keyword>
<dbReference type="EMBL" id="QJKB01000003">
    <property type="protein sequence ID" value="PXX44256.1"/>
    <property type="molecule type" value="Genomic_DNA"/>
</dbReference>
<organism evidence="1 2">
    <name type="scientific">Undibacterium pigrum</name>
    <dbReference type="NCBI Taxonomy" id="401470"/>
    <lineage>
        <taxon>Bacteria</taxon>
        <taxon>Pseudomonadati</taxon>
        <taxon>Pseudomonadota</taxon>
        <taxon>Betaproteobacteria</taxon>
        <taxon>Burkholderiales</taxon>
        <taxon>Oxalobacteraceae</taxon>
        <taxon>Undibacterium</taxon>
    </lineage>
</organism>
<sequence length="30" mass="3409">MGLLMLDSQSQAFYPEVCHFAMTTDKLPSF</sequence>
<dbReference type="AlphaFoldDB" id="A0A318JC17"/>
<evidence type="ECO:0000313" key="1">
    <source>
        <dbReference type="EMBL" id="PXX44256.1"/>
    </source>
</evidence>
<evidence type="ECO:0000313" key="2">
    <source>
        <dbReference type="Proteomes" id="UP000247792"/>
    </source>
</evidence>
<accession>A0A318JC17</accession>
<comment type="caution">
    <text evidence="1">The sequence shown here is derived from an EMBL/GenBank/DDBJ whole genome shotgun (WGS) entry which is preliminary data.</text>
</comment>
<reference evidence="1 2" key="1">
    <citation type="submission" date="2018-05" db="EMBL/GenBank/DDBJ databases">
        <title>Genomic Encyclopedia of Type Strains, Phase IV (KMG-IV): sequencing the most valuable type-strain genomes for metagenomic binning, comparative biology and taxonomic classification.</title>
        <authorList>
            <person name="Goeker M."/>
        </authorList>
    </citation>
    <scope>NUCLEOTIDE SEQUENCE [LARGE SCALE GENOMIC DNA]</scope>
    <source>
        <strain evidence="1 2">DSM 19792</strain>
    </source>
</reference>